<feature type="coiled-coil region" evidence="1">
    <location>
        <begin position="37"/>
        <end position="71"/>
    </location>
</feature>
<accession>A0AAT9GJR2</accession>
<sequence length="83" mass="9713">MKQQLMDGRFTKQEALHILSALYGAKIGFHEEKIRTTEMNEEDIKHSEKKIKQLQQTFSELRYKIQSNKNEVLDIHAAIEVAL</sequence>
<keyword evidence="1" id="KW-0175">Coiled coil</keyword>
<proteinExistence type="predicted"/>
<organism evidence="2">
    <name type="scientific">Sediminibacterium sp. KACHI17</name>
    <dbReference type="NCBI Taxonomy" id="1751071"/>
    <lineage>
        <taxon>Bacteria</taxon>
        <taxon>Pseudomonadati</taxon>
        <taxon>Bacteroidota</taxon>
        <taxon>Chitinophagia</taxon>
        <taxon>Chitinophagales</taxon>
        <taxon>Chitinophagaceae</taxon>
        <taxon>Sediminibacterium</taxon>
    </lineage>
</organism>
<dbReference type="RefSeq" id="WP_353548575.1">
    <property type="nucleotide sequence ID" value="NZ_AP029612.1"/>
</dbReference>
<dbReference type="EMBL" id="AP029612">
    <property type="protein sequence ID" value="BFG70938.1"/>
    <property type="molecule type" value="Genomic_DNA"/>
</dbReference>
<evidence type="ECO:0000256" key="1">
    <source>
        <dbReference type="SAM" id="Coils"/>
    </source>
</evidence>
<protein>
    <submittedName>
        <fullName evidence="2">Uncharacterized protein</fullName>
    </submittedName>
</protein>
<evidence type="ECO:0000313" key="2">
    <source>
        <dbReference type="EMBL" id="BFG70938.1"/>
    </source>
</evidence>
<gene>
    <name evidence="2" type="ORF">KACHI17_18190</name>
</gene>
<reference evidence="2" key="1">
    <citation type="submission" date="2024-02" db="EMBL/GenBank/DDBJ databases">
        <title>Sediminibacterium planktonica sp. nov. and Sediminibacterium longus sp. nov., isolated from surface lake and river water.</title>
        <authorList>
            <person name="Watanabe K."/>
            <person name="Takemine S."/>
            <person name="Ishii Y."/>
            <person name="Ogata Y."/>
            <person name="Shindo C."/>
            <person name="Suda W."/>
        </authorList>
    </citation>
    <scope>NUCLEOTIDE SEQUENCE</scope>
    <source>
        <strain evidence="2">KACHI17</strain>
    </source>
</reference>
<name>A0AAT9GJR2_9BACT</name>
<dbReference type="AlphaFoldDB" id="A0AAT9GJR2"/>